<protein>
    <submittedName>
        <fullName evidence="1">Uncharacterized protein</fullName>
    </submittedName>
</protein>
<accession>A0A1P8WQ78</accession>
<proteinExistence type="predicted"/>
<reference evidence="1 2" key="1">
    <citation type="journal article" date="2016" name="Front. Microbiol.">
        <title>Fuerstia marisgermanicae gen. nov., sp. nov., an Unusual Member of the Phylum Planctomycetes from the German Wadden Sea.</title>
        <authorList>
            <person name="Kohn T."/>
            <person name="Heuer A."/>
            <person name="Jogler M."/>
            <person name="Vollmers J."/>
            <person name="Boedeker C."/>
            <person name="Bunk B."/>
            <person name="Rast P."/>
            <person name="Borchert D."/>
            <person name="Glockner I."/>
            <person name="Freese H.M."/>
            <person name="Klenk H.P."/>
            <person name="Overmann J."/>
            <person name="Kaster A.K."/>
            <person name="Rohde M."/>
            <person name="Wiegand S."/>
            <person name="Jogler C."/>
        </authorList>
    </citation>
    <scope>NUCLEOTIDE SEQUENCE [LARGE SCALE GENOMIC DNA]</scope>
    <source>
        <strain evidence="1 2">NH11</strain>
    </source>
</reference>
<dbReference type="AlphaFoldDB" id="A0A1P8WQ78"/>
<dbReference type="Proteomes" id="UP000187735">
    <property type="component" value="Chromosome"/>
</dbReference>
<evidence type="ECO:0000313" key="1">
    <source>
        <dbReference type="EMBL" id="APZ96195.1"/>
    </source>
</evidence>
<dbReference type="KEGG" id="fmr:Fuma_05863"/>
<gene>
    <name evidence="1" type="ORF">Fuma_05863</name>
</gene>
<organism evidence="1 2">
    <name type="scientific">Fuerstiella marisgermanici</name>
    <dbReference type="NCBI Taxonomy" id="1891926"/>
    <lineage>
        <taxon>Bacteria</taxon>
        <taxon>Pseudomonadati</taxon>
        <taxon>Planctomycetota</taxon>
        <taxon>Planctomycetia</taxon>
        <taxon>Planctomycetales</taxon>
        <taxon>Planctomycetaceae</taxon>
        <taxon>Fuerstiella</taxon>
    </lineage>
</organism>
<dbReference type="OrthoDB" id="213908at2"/>
<dbReference type="EMBL" id="CP017641">
    <property type="protein sequence ID" value="APZ96195.1"/>
    <property type="molecule type" value="Genomic_DNA"/>
</dbReference>
<name>A0A1P8WQ78_9PLAN</name>
<sequence>MPNHGDEILLEETAFWVSTRGRCFGPFDYQWSADLRGMELTYQGRKFGEICGREELYADLTEFRLPMSVCRVATITAGTMAVGIANGDCREQRIAVLLTSLDEFGYRRYRVRESG</sequence>
<evidence type="ECO:0000313" key="2">
    <source>
        <dbReference type="Proteomes" id="UP000187735"/>
    </source>
</evidence>
<keyword evidence="2" id="KW-1185">Reference proteome</keyword>
<dbReference type="RefSeq" id="WP_077028634.1">
    <property type="nucleotide sequence ID" value="NZ_CP017641.1"/>
</dbReference>